<name>A0A6M3ZJA5_9BURK</name>
<proteinExistence type="predicted"/>
<gene>
    <name evidence="3" type="ORF">C798_00580</name>
</gene>
<accession>A0A6M3ZJA5</accession>
<reference evidence="3 4" key="1">
    <citation type="journal article" date="2012" name="J. Bacteriol.">
        <title>Genome sequence of the pathogenic Herbaspirillum seropedicae strain Os34, isolated from rice roots.</title>
        <authorList>
            <person name="Ye W."/>
            <person name="Ye S."/>
            <person name="Liu J."/>
            <person name="Chang S."/>
            <person name="Chen M."/>
            <person name="Zhu B."/>
            <person name="Guo L."/>
            <person name="An Q."/>
        </authorList>
    </citation>
    <scope>NUCLEOTIDE SEQUENCE [LARGE SCALE GENOMIC DNA]</scope>
    <source>
        <strain evidence="3 4">Os34</strain>
    </source>
</reference>
<evidence type="ECO:0000313" key="3">
    <source>
        <dbReference type="EMBL" id="QJP98777.1"/>
    </source>
</evidence>
<sequence>MRTRYLFVDTNFFLQCKAMEELDWSLVAPESNLSLIVPRAVQEEIDRLKSDGNGRRAKRARNANSILRSVVLSEAEQLVIREKPLEVILTISPPLPTALQSSGVVHLDPQRPDDAVMIELLNYRETFQDKDAGLLTHDTVPLMTAKRLNIPFVLVPDEWLLKPEPSTEEKKIRELQTQIAAYENSLPKIRFLTPDLPKAAIARTVVAYPPLTEAELDTLMGLVQGQYPMQKASMQEPKEDRPAWQRANFMHSLGKFVPPSEAEIKKYEEEEYPEWLLRVRAKIVSMSERIAAEAAAFTLPFEIENFGNAPAVSLYVRIDVSEGLLILPPGDDDDEEDNGEGKSDSWDVFPLPPNVPSGSYKSPLLWQRDFGGINDYSFLNRPLPMIYTAKPTSADEFLWKNARPKTAQSRWEFTCESFRHKTDPEVFELVISSLHSKPTGGAMVCRVAANNLIDNVELTIPIKLTYETADTFKQIRSMWNI</sequence>
<dbReference type="RefSeq" id="WP_017455041.1">
    <property type="nucleotide sequence ID" value="NZ_CP008956.1"/>
</dbReference>
<evidence type="ECO:0000256" key="1">
    <source>
        <dbReference type="SAM" id="MobiDB-lite"/>
    </source>
</evidence>
<evidence type="ECO:0000313" key="4">
    <source>
        <dbReference type="Proteomes" id="UP000501648"/>
    </source>
</evidence>
<dbReference type="Gene3D" id="3.40.50.1010">
    <property type="entry name" value="5'-nuclease"/>
    <property type="match status" value="1"/>
</dbReference>
<evidence type="ECO:0000259" key="2">
    <source>
        <dbReference type="Pfam" id="PF13638"/>
    </source>
</evidence>
<dbReference type="Pfam" id="PF13638">
    <property type="entry name" value="PIN_4"/>
    <property type="match status" value="1"/>
</dbReference>
<dbReference type="InterPro" id="IPR002716">
    <property type="entry name" value="PIN_dom"/>
</dbReference>
<feature type="domain" description="PIN" evidence="2">
    <location>
        <begin position="8"/>
        <end position="151"/>
    </location>
</feature>
<dbReference type="AlphaFoldDB" id="A0A6M3ZJA5"/>
<organism evidence="3 4">
    <name type="scientific">Herbaspirillum rubrisubalbicans Os34</name>
    <dbReference type="NCBI Taxonomy" id="1235827"/>
    <lineage>
        <taxon>Bacteria</taxon>
        <taxon>Pseudomonadati</taxon>
        <taxon>Pseudomonadota</taxon>
        <taxon>Betaproteobacteria</taxon>
        <taxon>Burkholderiales</taxon>
        <taxon>Oxalobacteraceae</taxon>
        <taxon>Herbaspirillum</taxon>
    </lineage>
</organism>
<protein>
    <recommendedName>
        <fullName evidence="2">PIN domain-containing protein</fullName>
    </recommendedName>
</protein>
<dbReference type="EMBL" id="CP008956">
    <property type="protein sequence ID" value="QJP98777.1"/>
    <property type="molecule type" value="Genomic_DNA"/>
</dbReference>
<dbReference type="Proteomes" id="UP000501648">
    <property type="component" value="Chromosome"/>
</dbReference>
<feature type="region of interest" description="Disordered" evidence="1">
    <location>
        <begin position="327"/>
        <end position="348"/>
    </location>
</feature>